<dbReference type="InterPro" id="IPR017441">
    <property type="entry name" value="Protein_kinase_ATP_BS"/>
</dbReference>
<dbReference type="PROSITE" id="PS00107">
    <property type="entry name" value="PROTEIN_KINASE_ATP"/>
    <property type="match status" value="1"/>
</dbReference>
<name>A0ABQ3GN03_9MICC</name>
<dbReference type="PROSITE" id="PS00108">
    <property type="entry name" value="PROTEIN_KINASE_ST"/>
    <property type="match status" value="1"/>
</dbReference>
<protein>
    <recommendedName>
        <fullName evidence="7">Protein kinase domain-containing protein</fullName>
    </recommendedName>
</protein>
<evidence type="ECO:0000256" key="2">
    <source>
        <dbReference type="ARBA" id="ARBA00022741"/>
    </source>
</evidence>
<evidence type="ECO:0000256" key="3">
    <source>
        <dbReference type="ARBA" id="ARBA00022777"/>
    </source>
</evidence>
<evidence type="ECO:0000256" key="4">
    <source>
        <dbReference type="ARBA" id="ARBA00022840"/>
    </source>
</evidence>
<evidence type="ECO:0000256" key="5">
    <source>
        <dbReference type="ARBA" id="ARBA00037982"/>
    </source>
</evidence>
<reference evidence="9" key="1">
    <citation type="journal article" date="2019" name="Int. J. Syst. Evol. Microbiol.">
        <title>The Global Catalogue of Microorganisms (GCM) 10K type strain sequencing project: providing services to taxonomists for standard genome sequencing and annotation.</title>
        <authorList>
            <consortium name="The Broad Institute Genomics Platform"/>
            <consortium name="The Broad Institute Genome Sequencing Center for Infectious Disease"/>
            <person name="Wu L."/>
            <person name="Ma J."/>
        </authorList>
    </citation>
    <scope>NUCLEOTIDE SEQUENCE [LARGE SCALE GENOMIC DNA]</scope>
    <source>
        <strain evidence="9">KCTC 19466</strain>
    </source>
</reference>
<keyword evidence="2 6" id="KW-0547">Nucleotide-binding</keyword>
<evidence type="ECO:0000313" key="9">
    <source>
        <dbReference type="Proteomes" id="UP000642819"/>
    </source>
</evidence>
<evidence type="ECO:0000313" key="8">
    <source>
        <dbReference type="EMBL" id="GHD13754.1"/>
    </source>
</evidence>
<comment type="caution">
    <text evidence="8">The sequence shown here is derived from an EMBL/GenBank/DDBJ whole genome shotgun (WGS) entry which is preliminary data.</text>
</comment>
<dbReference type="InterPro" id="IPR000719">
    <property type="entry name" value="Prot_kinase_dom"/>
</dbReference>
<dbReference type="InterPro" id="IPR050339">
    <property type="entry name" value="CC_SR_Kinase"/>
</dbReference>
<dbReference type="Proteomes" id="UP000642819">
    <property type="component" value="Unassembled WGS sequence"/>
</dbReference>
<dbReference type="InterPro" id="IPR011009">
    <property type="entry name" value="Kinase-like_dom_sf"/>
</dbReference>
<dbReference type="SMART" id="SM00220">
    <property type="entry name" value="S_TKc"/>
    <property type="match status" value="1"/>
</dbReference>
<dbReference type="CDD" id="cd14014">
    <property type="entry name" value="STKc_PknB_like"/>
    <property type="match status" value="1"/>
</dbReference>
<keyword evidence="9" id="KW-1185">Reference proteome</keyword>
<dbReference type="SUPFAM" id="SSF56112">
    <property type="entry name" value="Protein kinase-like (PK-like)"/>
    <property type="match status" value="1"/>
</dbReference>
<evidence type="ECO:0000259" key="7">
    <source>
        <dbReference type="PROSITE" id="PS50011"/>
    </source>
</evidence>
<dbReference type="PROSITE" id="PS50011">
    <property type="entry name" value="PROTEIN_KINASE_DOM"/>
    <property type="match status" value="1"/>
</dbReference>
<evidence type="ECO:0000256" key="1">
    <source>
        <dbReference type="ARBA" id="ARBA00022679"/>
    </source>
</evidence>
<keyword evidence="4 6" id="KW-0067">ATP-binding</keyword>
<dbReference type="EMBL" id="BMXK01000020">
    <property type="protein sequence ID" value="GHD13754.1"/>
    <property type="molecule type" value="Genomic_DNA"/>
</dbReference>
<keyword evidence="3" id="KW-0418">Kinase</keyword>
<feature type="domain" description="Protein kinase" evidence="7">
    <location>
        <begin position="15"/>
        <end position="269"/>
    </location>
</feature>
<organism evidence="8 9">
    <name type="scientific">Zhihengliuella salsuginis</name>
    <dbReference type="NCBI Taxonomy" id="578222"/>
    <lineage>
        <taxon>Bacteria</taxon>
        <taxon>Bacillati</taxon>
        <taxon>Actinomycetota</taxon>
        <taxon>Actinomycetes</taxon>
        <taxon>Micrococcales</taxon>
        <taxon>Micrococcaceae</taxon>
        <taxon>Zhihengliuella</taxon>
    </lineage>
</organism>
<feature type="binding site" evidence="6">
    <location>
        <position position="45"/>
    </location>
    <ligand>
        <name>ATP</name>
        <dbReference type="ChEBI" id="CHEBI:30616"/>
    </ligand>
</feature>
<proteinExistence type="inferred from homology"/>
<dbReference type="InterPro" id="IPR008271">
    <property type="entry name" value="Ser/Thr_kinase_AS"/>
</dbReference>
<dbReference type="Gene3D" id="1.10.510.10">
    <property type="entry name" value="Transferase(Phosphotransferase) domain 1"/>
    <property type="match status" value="1"/>
</dbReference>
<keyword evidence="1" id="KW-0808">Transferase</keyword>
<dbReference type="PANTHER" id="PTHR11042">
    <property type="entry name" value="EUKARYOTIC TRANSLATION INITIATION FACTOR 2-ALPHA KINASE EIF2-ALPHA KINASE -RELATED"/>
    <property type="match status" value="1"/>
</dbReference>
<accession>A0ABQ3GN03</accession>
<evidence type="ECO:0000256" key="6">
    <source>
        <dbReference type="PROSITE-ProRule" id="PRU10141"/>
    </source>
</evidence>
<dbReference type="Pfam" id="PF00069">
    <property type="entry name" value="Pkinase"/>
    <property type="match status" value="1"/>
</dbReference>
<sequence length="595" mass="67860">MPMKTRTINFDGTSYTIESVLGEGATATVFRARSSVDNNIFAIKKIKKDSKSRRNARFRNEIEFGKKSHNDHVVRVYQDFEDDKHFYYAMDLYSSNLREVISRENDHGILLDYISQICSGLSYVHNLDVVHRDLKPENILVDKERHRLVIADFGIAHFKDSNLTKRGDLLANRNYQAPEQMAKRPAEDIGKSADIFALGLIMTEMFTKQNSRGAGHLRVGDIHPFLSDLDLVVGGMLRQDETQRITIEAVCGALKIARRQIESDIQEILEELRGNEVPTGMSTTGMNAILGRAATDILSTKCIFERTTAAELSNYNHNYHCEISYRVSEELYNECMQSMVYSICKAKFDYESNSNWSESALESLGSPYKASLLADLEGIQGRYPLTRNSMWQGLPQRAIHYFRFCTDYHCEEIIMSIRELMDSTPSAGGKSLKKNLSNAPIIWIIQSVRYYLANDFLEMSPMNLQRIGIDRHLSVEWDGTSPDDSSRLAVGADLFLEPMEALPVTKILEEFEGKWDVSLWDRRDGTYSIYFKSLDEYSRFSSHVRAIADQYHELQGDVIDILRADVKHHDVVALTWGTTYDIPNTLAKVLGIREV</sequence>
<gene>
    <name evidence="8" type="ORF">GCM10008096_30320</name>
</gene>
<dbReference type="PANTHER" id="PTHR11042:SF187">
    <property type="entry name" value="EUKARYOTIC TRANSLATION INITIATION FACTOR 2-ALPHA KINASE 2"/>
    <property type="match status" value="1"/>
</dbReference>
<comment type="similarity">
    <text evidence="5">Belongs to the protein kinase superfamily. Ser/Thr protein kinase family. GCN2 subfamily.</text>
</comment>